<dbReference type="AlphaFoldDB" id="A0A8X6J2K5"/>
<accession>A0A8X6J2K5</accession>
<keyword evidence="3" id="KW-1185">Reference proteome</keyword>
<sequence length="82" mass="9437">MHFAGQRYGEDLTNILQIALFCMTSTVDLSSKSNSTIQYPNISWAPKTHYLQLETNLEEFESLPEPSMSTEDNEEYPYDLVL</sequence>
<proteinExistence type="predicted"/>
<organism evidence="2 3">
    <name type="scientific">Trichonephila inaurata madagascariensis</name>
    <dbReference type="NCBI Taxonomy" id="2747483"/>
    <lineage>
        <taxon>Eukaryota</taxon>
        <taxon>Metazoa</taxon>
        <taxon>Ecdysozoa</taxon>
        <taxon>Arthropoda</taxon>
        <taxon>Chelicerata</taxon>
        <taxon>Arachnida</taxon>
        <taxon>Araneae</taxon>
        <taxon>Araneomorphae</taxon>
        <taxon>Entelegynae</taxon>
        <taxon>Araneoidea</taxon>
        <taxon>Nephilidae</taxon>
        <taxon>Trichonephila</taxon>
        <taxon>Trichonephila inaurata</taxon>
    </lineage>
</organism>
<dbReference type="Proteomes" id="UP000886998">
    <property type="component" value="Unassembled WGS sequence"/>
</dbReference>
<comment type="caution">
    <text evidence="2">The sequence shown here is derived from an EMBL/GenBank/DDBJ whole genome shotgun (WGS) entry which is preliminary data.</text>
</comment>
<evidence type="ECO:0000313" key="2">
    <source>
        <dbReference type="EMBL" id="GFS28746.1"/>
    </source>
</evidence>
<evidence type="ECO:0000313" key="3">
    <source>
        <dbReference type="Proteomes" id="UP000886998"/>
    </source>
</evidence>
<protein>
    <submittedName>
        <fullName evidence="2">Uncharacterized protein</fullName>
    </submittedName>
</protein>
<gene>
    <name evidence="2" type="ORF">TNIN_234101</name>
</gene>
<feature type="compositionally biased region" description="Acidic residues" evidence="1">
    <location>
        <begin position="71"/>
        <end position="82"/>
    </location>
</feature>
<name>A0A8X6J2K5_9ARAC</name>
<evidence type="ECO:0000256" key="1">
    <source>
        <dbReference type="SAM" id="MobiDB-lite"/>
    </source>
</evidence>
<feature type="region of interest" description="Disordered" evidence="1">
    <location>
        <begin position="61"/>
        <end position="82"/>
    </location>
</feature>
<dbReference type="EMBL" id="BMAV01023935">
    <property type="protein sequence ID" value="GFS28746.1"/>
    <property type="molecule type" value="Genomic_DNA"/>
</dbReference>
<reference evidence="2" key="1">
    <citation type="submission" date="2020-08" db="EMBL/GenBank/DDBJ databases">
        <title>Multicomponent nature underlies the extraordinary mechanical properties of spider dragline silk.</title>
        <authorList>
            <person name="Kono N."/>
            <person name="Nakamura H."/>
            <person name="Mori M."/>
            <person name="Yoshida Y."/>
            <person name="Ohtoshi R."/>
            <person name="Malay A.D."/>
            <person name="Moran D.A.P."/>
            <person name="Tomita M."/>
            <person name="Numata K."/>
            <person name="Arakawa K."/>
        </authorList>
    </citation>
    <scope>NUCLEOTIDE SEQUENCE</scope>
</reference>